<dbReference type="AlphaFoldDB" id="A0A1H7Y6T1"/>
<evidence type="ECO:0000313" key="7">
    <source>
        <dbReference type="Proteomes" id="UP000199421"/>
    </source>
</evidence>
<proteinExistence type="inferred from homology"/>
<dbReference type="STRING" id="407022.SAMN05661044_05126"/>
<evidence type="ECO:0000259" key="5">
    <source>
        <dbReference type="Pfam" id="PF01266"/>
    </source>
</evidence>
<reference evidence="7" key="1">
    <citation type="submission" date="2016-10" db="EMBL/GenBank/DDBJ databases">
        <authorList>
            <person name="Varghese N."/>
            <person name="Submissions S."/>
        </authorList>
    </citation>
    <scope>NUCLEOTIDE SEQUENCE [LARGE SCALE GENOMIC DNA]</scope>
    <source>
        <strain evidence="7">DSM 18733</strain>
    </source>
</reference>
<dbReference type="SUPFAM" id="SSF51905">
    <property type="entry name" value="FAD/NAD(P)-binding domain"/>
    <property type="match status" value="1"/>
</dbReference>
<dbReference type="PANTHER" id="PTHR13847:SF286">
    <property type="entry name" value="D-AMINO ACID DEHYDROGENASE"/>
    <property type="match status" value="1"/>
</dbReference>
<dbReference type="Gene3D" id="3.30.9.10">
    <property type="entry name" value="D-Amino Acid Oxidase, subunit A, domain 2"/>
    <property type="match status" value="1"/>
</dbReference>
<keyword evidence="7" id="KW-1185">Reference proteome</keyword>
<keyword evidence="3" id="KW-0285">Flavoprotein</keyword>
<dbReference type="OrthoDB" id="9799943at2"/>
<comment type="similarity">
    <text evidence="2">Belongs to the DadA oxidoreductase family.</text>
</comment>
<evidence type="ECO:0000256" key="1">
    <source>
        <dbReference type="ARBA" id="ARBA00001974"/>
    </source>
</evidence>
<dbReference type="PANTHER" id="PTHR13847">
    <property type="entry name" value="SARCOSINE DEHYDROGENASE-RELATED"/>
    <property type="match status" value="1"/>
</dbReference>
<feature type="domain" description="FAD dependent oxidoreductase" evidence="5">
    <location>
        <begin position="7"/>
        <end position="375"/>
    </location>
</feature>
<accession>A0A1H7Y6T1</accession>
<evidence type="ECO:0000256" key="2">
    <source>
        <dbReference type="ARBA" id="ARBA00009410"/>
    </source>
</evidence>
<dbReference type="GO" id="GO:0005737">
    <property type="term" value="C:cytoplasm"/>
    <property type="evidence" value="ECO:0007669"/>
    <property type="project" value="TreeGrafter"/>
</dbReference>
<dbReference type="EMBL" id="FOAF01000012">
    <property type="protein sequence ID" value="SEM41631.1"/>
    <property type="molecule type" value="Genomic_DNA"/>
</dbReference>
<dbReference type="Pfam" id="PF01266">
    <property type="entry name" value="DAO"/>
    <property type="match status" value="1"/>
</dbReference>
<dbReference type="Proteomes" id="UP000199421">
    <property type="component" value="Unassembled WGS sequence"/>
</dbReference>
<evidence type="ECO:0000256" key="3">
    <source>
        <dbReference type="ARBA" id="ARBA00022630"/>
    </source>
</evidence>
<comment type="cofactor">
    <cofactor evidence="1">
        <name>FAD</name>
        <dbReference type="ChEBI" id="CHEBI:57692"/>
    </cofactor>
</comment>
<dbReference type="InterPro" id="IPR017741">
    <property type="entry name" value="FAD-dependent_OxRdtase_HpnW"/>
</dbReference>
<dbReference type="InterPro" id="IPR036188">
    <property type="entry name" value="FAD/NAD-bd_sf"/>
</dbReference>
<protein>
    <submittedName>
        <fullName evidence="6">FAD dependent oxidoreductase TIGR03364</fullName>
    </submittedName>
</protein>
<organism evidence="6 7">
    <name type="scientific">Olivibacter domesticus</name>
    <name type="common">Pseudosphingobacterium domesticum</name>
    <dbReference type="NCBI Taxonomy" id="407022"/>
    <lineage>
        <taxon>Bacteria</taxon>
        <taxon>Pseudomonadati</taxon>
        <taxon>Bacteroidota</taxon>
        <taxon>Sphingobacteriia</taxon>
        <taxon>Sphingobacteriales</taxon>
        <taxon>Sphingobacteriaceae</taxon>
        <taxon>Olivibacter</taxon>
    </lineage>
</organism>
<dbReference type="GO" id="GO:0016491">
    <property type="term" value="F:oxidoreductase activity"/>
    <property type="evidence" value="ECO:0007669"/>
    <property type="project" value="UniProtKB-KW"/>
</dbReference>
<evidence type="ECO:0000313" key="6">
    <source>
        <dbReference type="EMBL" id="SEM41631.1"/>
    </source>
</evidence>
<sequence length="387" mass="43635">MQDKKYDLIVVGSGILGTFHAYHALRAGLKVLLLEKDNYPVGATVRNFGQAVPSGMVDQWFRYGVRGLEVYQSLQKEFDISVRNNGSVYIASDESEQQLIHELKDHYDTVGYTCKLLSATDVLAKYTALKSSYVKEGLFFPQEVSVEPDQMIYKVHAYMQEQFKELTLLYNSPVISCENSTGGVSVKTSNGSTYLGEKVVICNGNEFKLLFPEIYSKSGQVVSKLQMLRTVPMPEVQLEGNILTGLTIRRYESFEHYCPSFNKISTPDHYKELQKWGIHILFKKAVDGSFIIGDSHEYADANQLDDLGFRISDYINQLMLNEAARIANFDVHKISSSWAGYYPQHPDKNIVEIDVTESILIRTCIGGKGMTAGIGYTEESVKRIFNL</sequence>
<dbReference type="InterPro" id="IPR006076">
    <property type="entry name" value="FAD-dep_OxRdtase"/>
</dbReference>
<dbReference type="Gene3D" id="3.50.50.60">
    <property type="entry name" value="FAD/NAD(P)-binding domain"/>
    <property type="match status" value="1"/>
</dbReference>
<gene>
    <name evidence="6" type="ORF">SAMN05661044_05126</name>
</gene>
<evidence type="ECO:0000256" key="4">
    <source>
        <dbReference type="ARBA" id="ARBA00023002"/>
    </source>
</evidence>
<dbReference type="NCBIfam" id="TIGR03364">
    <property type="entry name" value="HpnW_proposed"/>
    <property type="match status" value="1"/>
</dbReference>
<name>A0A1H7Y6T1_OLID1</name>
<dbReference type="RefSeq" id="WP_093331447.1">
    <property type="nucleotide sequence ID" value="NZ_FOAF01000012.1"/>
</dbReference>
<keyword evidence="4" id="KW-0560">Oxidoreductase</keyword>